<dbReference type="CDD" id="cd14324">
    <property type="entry name" value="UBA_Dsk2p_like"/>
    <property type="match status" value="1"/>
</dbReference>
<evidence type="ECO:0008006" key="6">
    <source>
        <dbReference type="Google" id="ProtNLM"/>
    </source>
</evidence>
<dbReference type="GO" id="GO:0006511">
    <property type="term" value="P:ubiquitin-dependent protein catabolic process"/>
    <property type="evidence" value="ECO:0007669"/>
    <property type="project" value="TreeGrafter"/>
</dbReference>
<dbReference type="GO" id="GO:0005829">
    <property type="term" value="C:cytosol"/>
    <property type="evidence" value="ECO:0007669"/>
    <property type="project" value="TreeGrafter"/>
</dbReference>
<dbReference type="PANTHER" id="PTHR10677">
    <property type="entry name" value="UBIQUILIN"/>
    <property type="match status" value="1"/>
</dbReference>
<name>A0A438MYK6_EXOME</name>
<dbReference type="InterPro" id="IPR029071">
    <property type="entry name" value="Ubiquitin-like_domsf"/>
</dbReference>
<dbReference type="OrthoDB" id="267397at2759"/>
<dbReference type="VEuPathDB" id="FungiDB:PV10_00874"/>
<dbReference type="SMART" id="SM00727">
    <property type="entry name" value="STI1"/>
    <property type="match status" value="2"/>
</dbReference>
<dbReference type="PROSITE" id="PS50030">
    <property type="entry name" value="UBA"/>
    <property type="match status" value="1"/>
</dbReference>
<dbReference type="InterPro" id="IPR015940">
    <property type="entry name" value="UBA"/>
</dbReference>
<dbReference type="Proteomes" id="UP000288859">
    <property type="component" value="Unassembled WGS sequence"/>
</dbReference>
<dbReference type="Gene3D" id="3.10.20.90">
    <property type="entry name" value="Phosphatidylinositol 3-kinase Catalytic Subunit, Chain A, domain 1"/>
    <property type="match status" value="1"/>
</dbReference>
<dbReference type="FunFam" id="1.10.8.10:FF:000024">
    <property type="entry name" value="Ubiquitin domain-containing protein DSK2"/>
    <property type="match status" value="1"/>
</dbReference>
<evidence type="ECO:0000256" key="1">
    <source>
        <dbReference type="SAM" id="MobiDB-lite"/>
    </source>
</evidence>
<gene>
    <name evidence="4" type="ORF">B0A52_08460</name>
</gene>
<dbReference type="InterPro" id="IPR006636">
    <property type="entry name" value="STI1_HS-bd"/>
</dbReference>
<dbReference type="SMART" id="SM00165">
    <property type="entry name" value="UBA"/>
    <property type="match status" value="1"/>
</dbReference>
<evidence type="ECO:0000259" key="2">
    <source>
        <dbReference type="PROSITE" id="PS50030"/>
    </source>
</evidence>
<comment type="caution">
    <text evidence="4">The sequence shown here is derived from an EMBL/GenBank/DDBJ whole genome shotgun (WGS) entry which is preliminary data.</text>
</comment>
<dbReference type="InterPro" id="IPR009060">
    <property type="entry name" value="UBA-like_sf"/>
</dbReference>
<feature type="region of interest" description="Disordered" evidence="1">
    <location>
        <begin position="233"/>
        <end position="359"/>
    </location>
</feature>
<dbReference type="Pfam" id="PF00627">
    <property type="entry name" value="UBA"/>
    <property type="match status" value="1"/>
</dbReference>
<organism evidence="4 5">
    <name type="scientific">Exophiala mesophila</name>
    <name type="common">Black yeast-like fungus</name>
    <dbReference type="NCBI Taxonomy" id="212818"/>
    <lineage>
        <taxon>Eukaryota</taxon>
        <taxon>Fungi</taxon>
        <taxon>Dikarya</taxon>
        <taxon>Ascomycota</taxon>
        <taxon>Pezizomycotina</taxon>
        <taxon>Eurotiomycetes</taxon>
        <taxon>Chaetothyriomycetidae</taxon>
        <taxon>Chaetothyriales</taxon>
        <taxon>Herpotrichiellaceae</taxon>
        <taxon>Exophiala</taxon>
    </lineage>
</organism>
<dbReference type="Pfam" id="PF00240">
    <property type="entry name" value="ubiquitin"/>
    <property type="match status" value="1"/>
</dbReference>
<sequence>MADASNSEDATVTFHVKSSGAQKWTLTLPVSTTTQDLKAKLATEEYANVPASAQRLIYSGKVLKDNDTLATHNVKEGNTMHLVKSAASNQRQNPANQSSSNPASSTPSQPTGIPQNLAAGTGNDPLAGLTGARYAGFAQLPSASMFQTPQTPEDMIRQLEDPNFQQMMREAMNNPQFIDMMINQNPALRSLGPQAREMLQSDGFRQLMTNPQQLRSMMQMQQQLGMGPFAGTGGQDAFPAPGETNTTENRGATNTNTTANQQQQPNPFAAFAPFGAGGGSLGPNPFASLFGPAFGAPPQNPASPGTQPTTESSNPASDGNQQPPNPFAALFNPAAFGQAQGNNQQGANMANPWLQNNPFLQNPEAANQLLQALGGGPGGAGGAGAGNYANLFNMLGGGMDQRPQSPPDNRPPEERYEVQLRQLNDMGFYDFDRNVQALRRTGGSVNGAIEFLLSNP</sequence>
<feature type="domain" description="UBA" evidence="2">
    <location>
        <begin position="411"/>
        <end position="455"/>
    </location>
</feature>
<dbReference type="AlphaFoldDB" id="A0A438MYK6"/>
<dbReference type="InterPro" id="IPR015496">
    <property type="entry name" value="Ubiquilin"/>
</dbReference>
<dbReference type="PANTHER" id="PTHR10677:SF3">
    <property type="entry name" value="FI07626P-RELATED"/>
    <property type="match status" value="1"/>
</dbReference>
<dbReference type="SUPFAM" id="SSF46934">
    <property type="entry name" value="UBA-like"/>
    <property type="match status" value="1"/>
</dbReference>
<protein>
    <recommendedName>
        <fullName evidence="6">Deubiquitination-protection protein dph1</fullName>
    </recommendedName>
</protein>
<reference evidence="4 5" key="1">
    <citation type="submission" date="2017-03" db="EMBL/GenBank/DDBJ databases">
        <title>Genomes of endolithic fungi from Antarctica.</title>
        <authorList>
            <person name="Coleine C."/>
            <person name="Masonjones S."/>
            <person name="Stajich J.E."/>
        </authorList>
    </citation>
    <scope>NUCLEOTIDE SEQUENCE [LARGE SCALE GENOMIC DNA]</scope>
    <source>
        <strain evidence="4 5">CCFEE 6314</strain>
    </source>
</reference>
<dbReference type="GO" id="GO:0031593">
    <property type="term" value="F:polyubiquitin modification-dependent protein binding"/>
    <property type="evidence" value="ECO:0007669"/>
    <property type="project" value="TreeGrafter"/>
</dbReference>
<feature type="compositionally biased region" description="Polar residues" evidence="1">
    <location>
        <begin position="302"/>
        <end position="322"/>
    </location>
</feature>
<proteinExistence type="predicted"/>
<feature type="compositionally biased region" description="Low complexity" evidence="1">
    <location>
        <begin position="327"/>
        <end position="351"/>
    </location>
</feature>
<dbReference type="PROSITE" id="PS50053">
    <property type="entry name" value="UBIQUITIN_2"/>
    <property type="match status" value="1"/>
</dbReference>
<dbReference type="InterPro" id="IPR000626">
    <property type="entry name" value="Ubiquitin-like_dom"/>
</dbReference>
<dbReference type="EMBL" id="NAJM01000042">
    <property type="protein sequence ID" value="RVX68049.1"/>
    <property type="molecule type" value="Genomic_DNA"/>
</dbReference>
<accession>A0A438MYK6</accession>
<evidence type="ECO:0000313" key="5">
    <source>
        <dbReference type="Proteomes" id="UP000288859"/>
    </source>
</evidence>
<feature type="compositionally biased region" description="Low complexity" evidence="1">
    <location>
        <begin position="242"/>
        <end position="274"/>
    </location>
</feature>
<dbReference type="SMART" id="SM00213">
    <property type="entry name" value="UBQ"/>
    <property type="match status" value="1"/>
</dbReference>
<feature type="compositionally biased region" description="Low complexity" evidence="1">
    <location>
        <begin position="86"/>
        <end position="110"/>
    </location>
</feature>
<feature type="region of interest" description="Disordered" evidence="1">
    <location>
        <begin position="86"/>
        <end position="124"/>
    </location>
</feature>
<dbReference type="Gene3D" id="1.10.8.10">
    <property type="entry name" value="DNA helicase RuvA subunit, C-terminal domain"/>
    <property type="match status" value="1"/>
</dbReference>
<dbReference type="SUPFAM" id="SSF54236">
    <property type="entry name" value="Ubiquitin-like"/>
    <property type="match status" value="1"/>
</dbReference>
<evidence type="ECO:0000259" key="3">
    <source>
        <dbReference type="PROSITE" id="PS50053"/>
    </source>
</evidence>
<evidence type="ECO:0000313" key="4">
    <source>
        <dbReference type="EMBL" id="RVX68049.1"/>
    </source>
</evidence>
<feature type="domain" description="Ubiquitin-like" evidence="3">
    <location>
        <begin position="12"/>
        <end position="89"/>
    </location>
</feature>